<organism evidence="2 3">
    <name type="scientific">Hericium alpestre</name>
    <dbReference type="NCBI Taxonomy" id="135208"/>
    <lineage>
        <taxon>Eukaryota</taxon>
        <taxon>Fungi</taxon>
        <taxon>Dikarya</taxon>
        <taxon>Basidiomycota</taxon>
        <taxon>Agaricomycotina</taxon>
        <taxon>Agaricomycetes</taxon>
        <taxon>Russulales</taxon>
        <taxon>Hericiaceae</taxon>
        <taxon>Hericium</taxon>
    </lineage>
</organism>
<name>A0A4Y9ZG63_9AGAM</name>
<feature type="region of interest" description="Disordered" evidence="1">
    <location>
        <begin position="78"/>
        <end position="100"/>
    </location>
</feature>
<protein>
    <submittedName>
        <fullName evidence="2">Uncharacterized protein</fullName>
    </submittedName>
</protein>
<evidence type="ECO:0000313" key="2">
    <source>
        <dbReference type="EMBL" id="TFY73725.1"/>
    </source>
</evidence>
<proteinExistence type="predicted"/>
<dbReference type="EMBL" id="SFCI01002597">
    <property type="protein sequence ID" value="TFY73725.1"/>
    <property type="molecule type" value="Genomic_DNA"/>
</dbReference>
<comment type="caution">
    <text evidence="2">The sequence shown here is derived from an EMBL/GenBank/DDBJ whole genome shotgun (WGS) entry which is preliminary data.</text>
</comment>
<feature type="region of interest" description="Disordered" evidence="1">
    <location>
        <begin position="685"/>
        <end position="704"/>
    </location>
</feature>
<dbReference type="AlphaFoldDB" id="A0A4Y9ZG63"/>
<reference evidence="2 3" key="1">
    <citation type="submission" date="2019-02" db="EMBL/GenBank/DDBJ databases">
        <title>Genome sequencing of the rare red list fungi Hericium alpestre (H. flagellum).</title>
        <authorList>
            <person name="Buettner E."/>
            <person name="Kellner H."/>
        </authorList>
    </citation>
    <scope>NUCLEOTIDE SEQUENCE [LARGE SCALE GENOMIC DNA]</scope>
    <source>
        <strain evidence="2 3">DSM 108284</strain>
    </source>
</reference>
<dbReference type="OrthoDB" id="2638305at2759"/>
<evidence type="ECO:0000313" key="3">
    <source>
        <dbReference type="Proteomes" id="UP000298061"/>
    </source>
</evidence>
<gene>
    <name evidence="2" type="ORF">EWM64_g10287</name>
</gene>
<evidence type="ECO:0000256" key="1">
    <source>
        <dbReference type="SAM" id="MobiDB-lite"/>
    </source>
</evidence>
<accession>A0A4Y9ZG63</accession>
<keyword evidence="3" id="KW-1185">Reference proteome</keyword>
<dbReference type="Proteomes" id="UP000298061">
    <property type="component" value="Unassembled WGS sequence"/>
</dbReference>
<sequence length="704" mass="80333">MSIFEPNLVRAQICNVLPHGERAAFDTNWEKSIEQRLRTWNKNNNHADEQSAPAQFEWAVHVVEYVSYLYSATRPAPIPRKKGQPVPDPPPKPKPRSLRPGIPIFGPRFVPPSYLHLEKRSNTPTIEPEMAYLKALNIIHPFYYPQLAICPRCRGKNVGWEGWTSAGPREVYSVRRGELALGCQIRCKDCQTIKEGLSKEEADKFTHCTATTNALFWEKWQYWEVPYGLPIFFHKCAVTRELLDLLLELRLTTTSMGLAENIKQLHLLEYHHTVCDFLQRWFSRDHSESFFSPCPLKAFSDPWDENGYNARCISSSMITDILLENSHRMRKGESEEYLRTLTARVMSLDATFKASKKATLTGTDQSKTNPSEGGLLTAVSEWTEVMTWKLCQSQANAEMSEMLGGLKDRHDVLEEPPPEQFIADNCCHILRAILSVFPDAAVGLDVWHAIQRYLVTIVNGTRNPYRLAVAEDLRDAILIKGASKEEPAKYWAKEEQEVRLEAVHTKWARRGGVWTAAAAKVHADQLKHVRKGCLMRRCQDVRSDGSRIEGSHKGWNNIMRAHASGLETFVALGHDFVLRRNVRIASSRADPPPFIAESTFGSHHVRLASHGARLWNSAIEADRRFYRATGNDFRPRAEMRIVDSGETFGLIRSVDAETFGGLIRLKEEEEPEEDDEELLQRAEETELTFQQHQRHSPTMELMPP</sequence>